<dbReference type="InterPro" id="IPR044946">
    <property type="entry name" value="Restrct_endonuc_typeI_TRD_sf"/>
</dbReference>
<evidence type="ECO:0000313" key="6">
    <source>
        <dbReference type="EMBL" id="GAK52185.1"/>
    </source>
</evidence>
<dbReference type="AlphaFoldDB" id="A0A081BP69"/>
<feature type="domain" description="Type I restriction modification DNA specificity" evidence="5">
    <location>
        <begin position="239"/>
        <end position="418"/>
    </location>
</feature>
<dbReference type="InterPro" id="IPR000055">
    <property type="entry name" value="Restrct_endonuc_typeI_TRD"/>
</dbReference>
<dbReference type="STRING" id="1499966.U14_03436"/>
<dbReference type="GO" id="GO:0003677">
    <property type="term" value="F:DNA binding"/>
    <property type="evidence" value="ECO:0007669"/>
    <property type="project" value="UniProtKB-KW"/>
</dbReference>
<dbReference type="GO" id="GO:0009307">
    <property type="term" value="P:DNA restriction-modification system"/>
    <property type="evidence" value="ECO:0007669"/>
    <property type="project" value="UniProtKB-KW"/>
</dbReference>
<dbReference type="CDD" id="cd17253">
    <property type="entry name" value="RMtype1_S_Eco933I-TRD2-CR2_like"/>
    <property type="match status" value="1"/>
</dbReference>
<dbReference type="InterPro" id="IPR052021">
    <property type="entry name" value="Type-I_RS_S_subunit"/>
</dbReference>
<keyword evidence="2" id="KW-0680">Restriction system</keyword>
<name>A0A081BP69_9BACT</name>
<dbReference type="Pfam" id="PF01420">
    <property type="entry name" value="Methylase_S"/>
    <property type="match status" value="2"/>
</dbReference>
<keyword evidence="3" id="KW-0238">DNA-binding</keyword>
<dbReference type="Gene3D" id="3.90.220.20">
    <property type="entry name" value="DNA methylase specificity domains"/>
    <property type="match status" value="2"/>
</dbReference>
<keyword evidence="7" id="KW-1185">Reference proteome</keyword>
<evidence type="ECO:0000256" key="1">
    <source>
        <dbReference type="ARBA" id="ARBA00010923"/>
    </source>
</evidence>
<evidence type="ECO:0000259" key="5">
    <source>
        <dbReference type="Pfam" id="PF01420"/>
    </source>
</evidence>
<dbReference type="Gene3D" id="1.10.287.1120">
    <property type="entry name" value="Bipartite methylase S protein"/>
    <property type="match status" value="1"/>
</dbReference>
<dbReference type="Proteomes" id="UP000030700">
    <property type="component" value="Unassembled WGS sequence"/>
</dbReference>
<gene>
    <name evidence="6" type="ORF">U14_03436</name>
</gene>
<evidence type="ECO:0000256" key="2">
    <source>
        <dbReference type="ARBA" id="ARBA00022747"/>
    </source>
</evidence>
<comment type="similarity">
    <text evidence="1">Belongs to the type-I restriction system S methylase family.</text>
</comment>
<reference evidence="6" key="1">
    <citation type="journal article" date="2015" name="PeerJ">
        <title>First genomic representation of candidate bacterial phylum KSB3 points to enhanced environmental sensing as a trigger of wastewater bulking.</title>
        <authorList>
            <person name="Sekiguchi Y."/>
            <person name="Ohashi A."/>
            <person name="Parks D.H."/>
            <person name="Yamauchi T."/>
            <person name="Tyson G.W."/>
            <person name="Hugenholtz P."/>
        </authorList>
    </citation>
    <scope>NUCLEOTIDE SEQUENCE [LARGE SCALE GENOMIC DNA]</scope>
</reference>
<feature type="region of interest" description="Disordered" evidence="4">
    <location>
        <begin position="210"/>
        <end position="230"/>
    </location>
</feature>
<dbReference type="CDD" id="cd17246">
    <property type="entry name" value="RMtype1_S_SonII-TRD2-CR2_like"/>
    <property type="match status" value="1"/>
</dbReference>
<dbReference type="SUPFAM" id="SSF116734">
    <property type="entry name" value="DNA methylase specificity domain"/>
    <property type="match status" value="2"/>
</dbReference>
<accession>A0A081BP69</accession>
<organism evidence="6">
    <name type="scientific">Candidatus Moduliflexus flocculans</name>
    <dbReference type="NCBI Taxonomy" id="1499966"/>
    <lineage>
        <taxon>Bacteria</taxon>
        <taxon>Candidatus Moduliflexota</taxon>
        <taxon>Candidatus Moduliflexia</taxon>
        <taxon>Candidatus Moduliflexales</taxon>
        <taxon>Candidatus Moduliflexaceae</taxon>
    </lineage>
</organism>
<evidence type="ECO:0000256" key="4">
    <source>
        <dbReference type="SAM" id="MobiDB-lite"/>
    </source>
</evidence>
<evidence type="ECO:0000256" key="3">
    <source>
        <dbReference type="ARBA" id="ARBA00023125"/>
    </source>
</evidence>
<feature type="domain" description="Type I restriction modification DNA specificity" evidence="5">
    <location>
        <begin position="12"/>
        <end position="187"/>
    </location>
</feature>
<dbReference type="EMBL" id="DF820458">
    <property type="protein sequence ID" value="GAK52185.1"/>
    <property type="molecule type" value="Genomic_DNA"/>
</dbReference>
<dbReference type="PANTHER" id="PTHR30408:SF12">
    <property type="entry name" value="TYPE I RESTRICTION ENZYME MJAVIII SPECIFICITY SUBUNIT"/>
    <property type="match status" value="1"/>
</dbReference>
<sequence length="446" mass="50972">MTNIHSEIGFHPADWSIQRVDSLFDIQQGKSVSKAHREGDNQKSFLRTKNIFWGKIDFSELDHMHFTSTEETRLKLQAGDLLLCEGGDVGRTAIWNNQAEDCYYQNHLHRLRKKSNNEIEPQFALYWFWYAFEFANIYIGRSNVTTIPNLSQSKLSELQIPKPPLPEQRRIAHVLSIVQTAIEQQARLIALTRELKAALMRQLFTEGLPAADSGDNADRPHRSSRPVRSQKMTEIGLVPEDWEVVKLEDVCQLIVDCPHTTPNFQQSGVRVARNFNIRDGRFVFEHAYFTTEEEYRHRTKRAEPKPGDILFSREAPVGEACLIPQNMKLSLGQRTMLLRTNPAKLDPAFMVYNFYSPNVRQRILSMASGLTVAHLNVADVRSLAVPIPTISEQIKIGNHLTLLDERIEIVQAKKNLLEELFRTLLHHLMTGQARTTGLDLTGLGDL</sequence>
<evidence type="ECO:0000313" key="7">
    <source>
        <dbReference type="Proteomes" id="UP000030700"/>
    </source>
</evidence>
<protein>
    <submittedName>
        <fullName evidence="6">Restriction modification system DNA specificity domain protein</fullName>
    </submittedName>
</protein>
<proteinExistence type="inferred from homology"/>
<dbReference type="PANTHER" id="PTHR30408">
    <property type="entry name" value="TYPE-1 RESTRICTION ENZYME ECOKI SPECIFICITY PROTEIN"/>
    <property type="match status" value="1"/>
</dbReference>
<dbReference type="HOGENOM" id="CLU_021095_10_3_0"/>